<dbReference type="Gene3D" id="3.30.40.10">
    <property type="entry name" value="Zinc/RING finger domain, C3HC4 (zinc finger)"/>
    <property type="match status" value="1"/>
</dbReference>
<accession>A0A8S9I8D9</accession>
<gene>
    <name evidence="4" type="ORF">F2Q68_00027948</name>
</gene>
<dbReference type="Pfam" id="PF13920">
    <property type="entry name" value="zf-C3HC4_3"/>
    <property type="match status" value="1"/>
</dbReference>
<dbReference type="PANTHER" id="PTHR47820:SF6">
    <property type="entry name" value="RING_U-BOX SUPERFAMILY PROTEIN"/>
    <property type="match status" value="1"/>
</dbReference>
<keyword evidence="1" id="KW-0479">Metal-binding</keyword>
<evidence type="ECO:0000259" key="3">
    <source>
        <dbReference type="PROSITE" id="PS50089"/>
    </source>
</evidence>
<dbReference type="InterPro" id="IPR001841">
    <property type="entry name" value="Znf_RING"/>
</dbReference>
<feature type="region of interest" description="Disordered" evidence="2">
    <location>
        <begin position="1"/>
        <end position="28"/>
    </location>
</feature>
<evidence type="ECO:0000313" key="5">
    <source>
        <dbReference type="Proteomes" id="UP000712281"/>
    </source>
</evidence>
<dbReference type="PROSITE" id="PS50089">
    <property type="entry name" value="ZF_RING_2"/>
    <property type="match status" value="1"/>
</dbReference>
<dbReference type="GO" id="GO:0008270">
    <property type="term" value="F:zinc ion binding"/>
    <property type="evidence" value="ECO:0007669"/>
    <property type="project" value="UniProtKB-KW"/>
</dbReference>
<dbReference type="PANTHER" id="PTHR47820">
    <property type="entry name" value="BNAC05G24000D PROTEIN"/>
    <property type="match status" value="1"/>
</dbReference>
<dbReference type="AlphaFoldDB" id="A0A8S9I8D9"/>
<reference evidence="4" key="1">
    <citation type="submission" date="2019-12" db="EMBL/GenBank/DDBJ databases">
        <title>Genome sequencing and annotation of Brassica cretica.</title>
        <authorList>
            <person name="Studholme D.J."/>
            <person name="Sarris P.F."/>
        </authorList>
    </citation>
    <scope>NUCLEOTIDE SEQUENCE</scope>
    <source>
        <strain evidence="4">PFS-001/15</strain>
        <tissue evidence="4">Leaf</tissue>
    </source>
</reference>
<comment type="caution">
    <text evidence="4">The sequence shown here is derived from an EMBL/GenBank/DDBJ whole genome shotgun (WGS) entry which is preliminary data.</text>
</comment>
<name>A0A8S9I8D9_BRACR</name>
<evidence type="ECO:0000256" key="2">
    <source>
        <dbReference type="SAM" id="MobiDB-lite"/>
    </source>
</evidence>
<sequence length="284" mass="32590">MQEIILPEALSRNSDNNSPSTSVTHRESQIMENMVESGTQGSQETPFLEKQETSYIWEEEEEYEDEQSCYGEMSYDWFTEISRPRTYWEDLRKSRRTVSDFLQSGLREKIDKLIMSRVQTHPIHQAGKEEQNCDVSEEEDDLSQTSSQLFASSPAGSWSSQDTGVTSTPDLLPLHNLQTNEMEIISEMRSQILQLQLEMSELRDSVKTCLDVNASLQKSIHRENPLKRKCCVCNETQVDTLLYRCGHMCTCLRCANELQCNGGKCPICYAKILDVVRVFVDSRT</sequence>
<feature type="region of interest" description="Disordered" evidence="2">
    <location>
        <begin position="127"/>
        <end position="166"/>
    </location>
</feature>
<evidence type="ECO:0000256" key="1">
    <source>
        <dbReference type="PROSITE-ProRule" id="PRU00175"/>
    </source>
</evidence>
<feature type="domain" description="RING-type" evidence="3">
    <location>
        <begin position="230"/>
        <end position="268"/>
    </location>
</feature>
<keyword evidence="1" id="KW-0862">Zinc</keyword>
<feature type="compositionally biased region" description="Polar residues" evidence="2">
    <location>
        <begin position="143"/>
        <end position="166"/>
    </location>
</feature>
<protein>
    <recommendedName>
        <fullName evidence="3">RING-type domain-containing protein</fullName>
    </recommendedName>
</protein>
<evidence type="ECO:0000313" key="4">
    <source>
        <dbReference type="EMBL" id="KAF2565597.1"/>
    </source>
</evidence>
<keyword evidence="1" id="KW-0863">Zinc-finger</keyword>
<dbReference type="Proteomes" id="UP000712281">
    <property type="component" value="Unassembled WGS sequence"/>
</dbReference>
<dbReference type="InterPro" id="IPR013083">
    <property type="entry name" value="Znf_RING/FYVE/PHD"/>
</dbReference>
<dbReference type="EMBL" id="QGKW02001911">
    <property type="protein sequence ID" value="KAF2565597.1"/>
    <property type="molecule type" value="Genomic_DNA"/>
</dbReference>
<dbReference type="SUPFAM" id="SSF57850">
    <property type="entry name" value="RING/U-box"/>
    <property type="match status" value="1"/>
</dbReference>
<proteinExistence type="predicted"/>
<feature type="compositionally biased region" description="Polar residues" evidence="2">
    <location>
        <begin position="11"/>
        <end position="23"/>
    </location>
</feature>
<organism evidence="4 5">
    <name type="scientific">Brassica cretica</name>
    <name type="common">Mustard</name>
    <dbReference type="NCBI Taxonomy" id="69181"/>
    <lineage>
        <taxon>Eukaryota</taxon>
        <taxon>Viridiplantae</taxon>
        <taxon>Streptophyta</taxon>
        <taxon>Embryophyta</taxon>
        <taxon>Tracheophyta</taxon>
        <taxon>Spermatophyta</taxon>
        <taxon>Magnoliopsida</taxon>
        <taxon>eudicotyledons</taxon>
        <taxon>Gunneridae</taxon>
        <taxon>Pentapetalae</taxon>
        <taxon>rosids</taxon>
        <taxon>malvids</taxon>
        <taxon>Brassicales</taxon>
        <taxon>Brassicaceae</taxon>
        <taxon>Brassiceae</taxon>
        <taxon>Brassica</taxon>
    </lineage>
</organism>